<evidence type="ECO:0000313" key="2">
    <source>
        <dbReference type="EMBL" id="GAA4040403.1"/>
    </source>
</evidence>
<protein>
    <submittedName>
        <fullName evidence="2">Lasso peptide biosynthesis B2 protein</fullName>
    </submittedName>
</protein>
<dbReference type="InterPro" id="IPR053521">
    <property type="entry name" value="McjB-like"/>
</dbReference>
<dbReference type="EMBL" id="BAABBR010000001">
    <property type="protein sequence ID" value="GAA4040403.1"/>
    <property type="molecule type" value="Genomic_DNA"/>
</dbReference>
<organism evidence="2 3">
    <name type="scientific">Sphingomonas rosea</name>
    <dbReference type="NCBI Taxonomy" id="335605"/>
    <lineage>
        <taxon>Bacteria</taxon>
        <taxon>Pseudomonadati</taxon>
        <taxon>Pseudomonadota</taxon>
        <taxon>Alphaproteobacteria</taxon>
        <taxon>Sphingomonadales</taxon>
        <taxon>Sphingomonadaceae</taxon>
        <taxon>Sphingomonas</taxon>
    </lineage>
</organism>
<gene>
    <name evidence="2" type="ORF">GCM10022281_21710</name>
</gene>
<reference evidence="3" key="1">
    <citation type="journal article" date="2019" name="Int. J. Syst. Evol. Microbiol.">
        <title>The Global Catalogue of Microorganisms (GCM) 10K type strain sequencing project: providing services to taxonomists for standard genome sequencing and annotation.</title>
        <authorList>
            <consortium name="The Broad Institute Genomics Platform"/>
            <consortium name="The Broad Institute Genome Sequencing Center for Infectious Disease"/>
            <person name="Wu L."/>
            <person name="Ma J."/>
        </authorList>
    </citation>
    <scope>NUCLEOTIDE SEQUENCE [LARGE SCALE GENOMIC DNA]</scope>
    <source>
        <strain evidence="3">JCM 17564</strain>
    </source>
</reference>
<dbReference type="Pfam" id="PF13471">
    <property type="entry name" value="Transglut_core3"/>
    <property type="match status" value="1"/>
</dbReference>
<dbReference type="NCBIfam" id="NF033537">
    <property type="entry name" value="lasso_biosyn_B2"/>
    <property type="match status" value="1"/>
</dbReference>
<dbReference type="Proteomes" id="UP001424459">
    <property type="component" value="Unassembled WGS sequence"/>
</dbReference>
<dbReference type="InterPro" id="IPR032708">
    <property type="entry name" value="McjB_C"/>
</dbReference>
<name>A0ABP7UCJ9_9SPHN</name>
<feature type="domain" description="Microcin J25-processing protein McjB C-terminal" evidence="1">
    <location>
        <begin position="45"/>
        <end position="131"/>
    </location>
</feature>
<evidence type="ECO:0000313" key="3">
    <source>
        <dbReference type="Proteomes" id="UP001424459"/>
    </source>
</evidence>
<dbReference type="RefSeq" id="WP_344697102.1">
    <property type="nucleotide sequence ID" value="NZ_BAABBR010000001.1"/>
</dbReference>
<evidence type="ECO:0000259" key="1">
    <source>
        <dbReference type="Pfam" id="PF13471"/>
    </source>
</evidence>
<keyword evidence="3" id="KW-1185">Reference proteome</keyword>
<comment type="caution">
    <text evidence="2">The sequence shown here is derived from an EMBL/GenBank/DDBJ whole genome shotgun (WGS) entry which is preliminary data.</text>
</comment>
<sequence length="135" mass="14909">MLRGLGRFLREPGFRRLAAEAAMLLPRAHLAIGRRPFPQAIGFGAVPLGPNSDTDVELVSKTVASVARRMPFRALCFEQGLTVQRMLRRRGVPAVLHYGVDARGELSAHVWISLDGRTVHGGQTAPRYTEVARWP</sequence>
<proteinExistence type="predicted"/>
<accession>A0ABP7UCJ9</accession>